<protein>
    <submittedName>
        <fullName evidence="4">Helix-turn-helix domain-containing protein</fullName>
    </submittedName>
</protein>
<dbReference type="SMART" id="SM00028">
    <property type="entry name" value="TPR"/>
    <property type="match status" value="4"/>
</dbReference>
<dbReference type="GO" id="GO:0003700">
    <property type="term" value="F:DNA-binding transcription factor activity"/>
    <property type="evidence" value="ECO:0007669"/>
    <property type="project" value="TreeGrafter"/>
</dbReference>
<gene>
    <name evidence="4" type="ORF">GA0061094_0610</name>
</gene>
<dbReference type="GO" id="GO:0003677">
    <property type="term" value="F:DNA binding"/>
    <property type="evidence" value="ECO:0007669"/>
    <property type="project" value="UniProtKB-KW"/>
</dbReference>
<dbReference type="PANTHER" id="PTHR46797">
    <property type="entry name" value="HTH-TYPE TRANSCRIPTIONAL REGULATOR"/>
    <property type="match status" value="1"/>
</dbReference>
<dbReference type="OrthoDB" id="252257at2"/>
<dbReference type="InterPro" id="IPR001387">
    <property type="entry name" value="Cro/C1-type_HTH"/>
</dbReference>
<dbReference type="CDD" id="cd00093">
    <property type="entry name" value="HTH_XRE"/>
    <property type="match status" value="1"/>
</dbReference>
<dbReference type="PANTHER" id="PTHR46797:SF1">
    <property type="entry name" value="METHYLPHOSPHONATE SYNTHASE"/>
    <property type="match status" value="1"/>
</dbReference>
<keyword evidence="1" id="KW-0238">DNA-binding</keyword>
<evidence type="ECO:0000313" key="4">
    <source>
        <dbReference type="EMBL" id="SCB80447.1"/>
    </source>
</evidence>
<dbReference type="PROSITE" id="PS50005">
    <property type="entry name" value="TPR"/>
    <property type="match status" value="1"/>
</dbReference>
<dbReference type="SUPFAM" id="SSF48452">
    <property type="entry name" value="TPR-like"/>
    <property type="match status" value="1"/>
</dbReference>
<dbReference type="SMART" id="SM00530">
    <property type="entry name" value="HTH_XRE"/>
    <property type="match status" value="1"/>
</dbReference>
<accession>A0A0V8HKX6</accession>
<sequence length="418" mass="50060">MNIGSKIRFHRQKKNLTQEELSKGIISVSYLSKLENNQVFPSEEIIQLLCERLGVSSLQNDEQELNKLLEKWNRSLLWKDLEAAESYHDEIKKLLNETDDLTPQLLYKILFIRYQLIHSDLESVRTNLARIHSHYKELNDTLRFYYHRYKGNYYYAVQQYDKALTELKEAETYYVLGSVTNEEERADLYYLFSLVLTRLNMYRLAIYYGEKSLSIFQGVYFQQRCAEVHLLLGICYRRIRYSEEALKHYDWANFISKSINYNRLTSMVEQNLGYLKSVMNKSEEAIQHYLRSIELKESDVEGKLNSILALVKEYYKLNRFNQVRYWLPKGLALCSKDVFPGKYYQLSYYQYALDDFPTGFEHFMKEYILPYFKENGEQLLYAEYSKFLGQYYQGVRRYKNAAFHLKESNSIYEEMLSL</sequence>
<evidence type="ECO:0000259" key="3">
    <source>
        <dbReference type="PROSITE" id="PS50943"/>
    </source>
</evidence>
<dbReference type="Gene3D" id="1.25.40.10">
    <property type="entry name" value="Tetratricopeptide repeat domain"/>
    <property type="match status" value="1"/>
</dbReference>
<dbReference type="PROSITE" id="PS50943">
    <property type="entry name" value="HTH_CROC1"/>
    <property type="match status" value="1"/>
</dbReference>
<dbReference type="RefSeq" id="WP_058297478.1">
    <property type="nucleotide sequence ID" value="NZ_FMAU01000001.1"/>
</dbReference>
<dbReference type="AlphaFoldDB" id="A0A0V8HKX6"/>
<feature type="repeat" description="TPR" evidence="2">
    <location>
        <begin position="266"/>
        <end position="299"/>
    </location>
</feature>
<evidence type="ECO:0000313" key="5">
    <source>
        <dbReference type="Proteomes" id="UP000181997"/>
    </source>
</evidence>
<proteinExistence type="predicted"/>
<dbReference type="InterPro" id="IPR019734">
    <property type="entry name" value="TPR_rpt"/>
</dbReference>
<organism evidence="4 5">
    <name type="scientific">[Bacillus] enclensis</name>
    <dbReference type="NCBI Taxonomy" id="1402860"/>
    <lineage>
        <taxon>Bacteria</taxon>
        <taxon>Bacillati</taxon>
        <taxon>Bacillota</taxon>
        <taxon>Bacilli</taxon>
        <taxon>Bacillales</taxon>
        <taxon>Bacillaceae</taxon>
        <taxon>Rossellomorea</taxon>
    </lineage>
</organism>
<dbReference type="InterPro" id="IPR010982">
    <property type="entry name" value="Lambda_DNA-bd_dom_sf"/>
</dbReference>
<keyword evidence="2" id="KW-0802">TPR repeat</keyword>
<dbReference type="InterPro" id="IPR050807">
    <property type="entry name" value="TransReg_Diox_bact_type"/>
</dbReference>
<evidence type="ECO:0000256" key="2">
    <source>
        <dbReference type="PROSITE-ProRule" id="PRU00339"/>
    </source>
</evidence>
<evidence type="ECO:0000256" key="1">
    <source>
        <dbReference type="ARBA" id="ARBA00023125"/>
    </source>
</evidence>
<feature type="domain" description="HTH cro/C1-type" evidence="3">
    <location>
        <begin position="7"/>
        <end position="65"/>
    </location>
</feature>
<dbReference type="SUPFAM" id="SSF47413">
    <property type="entry name" value="lambda repressor-like DNA-binding domains"/>
    <property type="match status" value="1"/>
</dbReference>
<dbReference type="EMBL" id="FMAU01000001">
    <property type="protein sequence ID" value="SCB80447.1"/>
    <property type="molecule type" value="Genomic_DNA"/>
</dbReference>
<dbReference type="Pfam" id="PF01381">
    <property type="entry name" value="HTH_3"/>
    <property type="match status" value="1"/>
</dbReference>
<dbReference type="Proteomes" id="UP000181997">
    <property type="component" value="Unassembled WGS sequence"/>
</dbReference>
<reference evidence="5" key="1">
    <citation type="submission" date="2016-08" db="EMBL/GenBank/DDBJ databases">
        <authorList>
            <person name="Varghese N."/>
            <person name="Submissions Spin"/>
        </authorList>
    </citation>
    <scope>NUCLEOTIDE SEQUENCE [LARGE SCALE GENOMIC DNA]</scope>
    <source>
        <strain evidence="5">SGD-1123</strain>
    </source>
</reference>
<keyword evidence="5" id="KW-1185">Reference proteome</keyword>
<dbReference type="InterPro" id="IPR011990">
    <property type="entry name" value="TPR-like_helical_dom_sf"/>
</dbReference>
<dbReference type="GO" id="GO:0005829">
    <property type="term" value="C:cytosol"/>
    <property type="evidence" value="ECO:0007669"/>
    <property type="project" value="TreeGrafter"/>
</dbReference>
<dbReference type="Gene3D" id="1.10.260.40">
    <property type="entry name" value="lambda repressor-like DNA-binding domains"/>
    <property type="match status" value="1"/>
</dbReference>
<name>A0A0V8HKX6_9BACI</name>